<protein>
    <submittedName>
        <fullName evidence="4">Mannose-1-phosphate guanyltransferase</fullName>
    </submittedName>
</protein>
<name>A0A1F6C631_HANXR</name>
<feature type="domain" description="Mannose-1-phosphate guanyltransferase C-terminal" evidence="3">
    <location>
        <begin position="279"/>
        <end position="340"/>
    </location>
</feature>
<evidence type="ECO:0000256" key="1">
    <source>
        <dbReference type="ARBA" id="ARBA00007274"/>
    </source>
</evidence>
<evidence type="ECO:0000313" key="5">
    <source>
        <dbReference type="Proteomes" id="UP000178606"/>
    </source>
</evidence>
<dbReference type="Gene3D" id="2.160.10.10">
    <property type="entry name" value="Hexapeptide repeat proteins"/>
    <property type="match status" value="1"/>
</dbReference>
<dbReference type="InterPro" id="IPR050486">
    <property type="entry name" value="Mannose-1P_guanyltransferase"/>
</dbReference>
<dbReference type="Proteomes" id="UP000178606">
    <property type="component" value="Unassembled WGS sequence"/>
</dbReference>
<feature type="domain" description="Nucleotidyl transferase" evidence="2">
    <location>
        <begin position="2"/>
        <end position="244"/>
    </location>
</feature>
<dbReference type="SUPFAM" id="SSF53448">
    <property type="entry name" value="Nucleotide-diphospho-sugar transferases"/>
    <property type="match status" value="1"/>
</dbReference>
<dbReference type="EMBL" id="MFKF01000399">
    <property type="protein sequence ID" value="OGG44598.1"/>
    <property type="molecule type" value="Genomic_DNA"/>
</dbReference>
<reference evidence="4 5" key="1">
    <citation type="journal article" date="2016" name="Nat. Commun.">
        <title>Thousands of microbial genomes shed light on interconnected biogeochemical processes in an aquifer system.</title>
        <authorList>
            <person name="Anantharaman K."/>
            <person name="Brown C.T."/>
            <person name="Hug L.A."/>
            <person name="Sharon I."/>
            <person name="Castelle C.J."/>
            <person name="Probst A.J."/>
            <person name="Thomas B.C."/>
            <person name="Singh A."/>
            <person name="Wilkins M.J."/>
            <person name="Karaoz U."/>
            <person name="Brodie E.L."/>
            <person name="Williams K.H."/>
            <person name="Hubbard S.S."/>
            <person name="Banfield J.F."/>
        </authorList>
    </citation>
    <scope>NUCLEOTIDE SEQUENCE [LARGE SCALE GENOMIC DNA]</scope>
    <source>
        <strain evidence="5">RIFCSPLOWO2_12_FULL_64_10</strain>
    </source>
</reference>
<keyword evidence="4" id="KW-0808">Transferase</keyword>
<comment type="caution">
    <text evidence="4">The sequence shown here is derived from an EMBL/GenBank/DDBJ whole genome shotgun (WGS) entry which is preliminary data.</text>
</comment>
<proteinExistence type="inferred from homology"/>
<evidence type="ECO:0000259" key="3">
    <source>
        <dbReference type="Pfam" id="PF25087"/>
    </source>
</evidence>
<evidence type="ECO:0000313" key="4">
    <source>
        <dbReference type="EMBL" id="OGG44598.1"/>
    </source>
</evidence>
<dbReference type="Pfam" id="PF25087">
    <property type="entry name" value="GMPPB_C"/>
    <property type="match status" value="1"/>
</dbReference>
<dbReference type="Pfam" id="PF00483">
    <property type="entry name" value="NTP_transferase"/>
    <property type="match status" value="1"/>
</dbReference>
<evidence type="ECO:0000259" key="2">
    <source>
        <dbReference type="Pfam" id="PF00483"/>
    </source>
</evidence>
<dbReference type="AlphaFoldDB" id="A0A1F6C631"/>
<sequence length="399" mass="43830">MKAIILAAGRGTRVRPITTTVPKPMIPILHKPVMEILVQLLESHGVRQIMVNTSYLATEIEGYFRDGSRFGVEMAYSFEGRLENGRFIDEPVGSAGALKKIQEHSGFFDETCVVLCGDAVIDVDLTRLIRFHRKRGAAATLALTSVARDRVSNYGVVVTDKEGRVLEFQEKPDVDQARSTTVNTGIYVFEPEVIGRIPSGVTYDIGGQLFPDLVREKAPLYGAQVPFQWLDIGRVSDYYDVIQMALRGEVNGLSVPGTQVSEGVWVGINVRFDPSRCRIEPPVYVGGSATIEPGCSIIGPTMIGPGCVVESGAYIEKSVVFDYTRIGFCARVRNVMICGDYCVDPSGTVINLAQSDIDWAVADARSPKKALTSEQQQFLEMLQQGRAIEKRPRRAVYAA</sequence>
<accession>A0A1F6C631</accession>
<dbReference type="PANTHER" id="PTHR22572">
    <property type="entry name" value="SUGAR-1-PHOSPHATE GUANYL TRANSFERASE"/>
    <property type="match status" value="1"/>
</dbReference>
<gene>
    <name evidence="4" type="ORF">A3F84_05565</name>
</gene>
<dbReference type="InterPro" id="IPR056729">
    <property type="entry name" value="GMPPB_C"/>
</dbReference>
<dbReference type="InterPro" id="IPR029044">
    <property type="entry name" value="Nucleotide-diphossugar_trans"/>
</dbReference>
<dbReference type="InterPro" id="IPR005835">
    <property type="entry name" value="NTP_transferase_dom"/>
</dbReference>
<dbReference type="GO" id="GO:0016740">
    <property type="term" value="F:transferase activity"/>
    <property type="evidence" value="ECO:0007669"/>
    <property type="project" value="UniProtKB-KW"/>
</dbReference>
<dbReference type="Gene3D" id="3.90.550.10">
    <property type="entry name" value="Spore Coat Polysaccharide Biosynthesis Protein SpsA, Chain A"/>
    <property type="match status" value="1"/>
</dbReference>
<organism evidence="4 5">
    <name type="scientific">Handelsmanbacteria sp. (strain RIFCSPLOWO2_12_FULL_64_10)</name>
    <dbReference type="NCBI Taxonomy" id="1817868"/>
    <lineage>
        <taxon>Bacteria</taxon>
        <taxon>Candidatus Handelsmaniibacteriota</taxon>
    </lineage>
</organism>
<dbReference type="CDD" id="cd04181">
    <property type="entry name" value="NTP_transferase"/>
    <property type="match status" value="1"/>
</dbReference>
<comment type="similarity">
    <text evidence="1">Belongs to the transferase hexapeptide repeat family.</text>
</comment>